<feature type="domain" description="Serine dehydratase-like alpha subunit" evidence="2">
    <location>
        <begin position="128"/>
        <end position="420"/>
    </location>
</feature>
<evidence type="ECO:0000313" key="3">
    <source>
        <dbReference type="EMBL" id="HJD29425.1"/>
    </source>
</evidence>
<evidence type="ECO:0000313" key="4">
    <source>
        <dbReference type="Proteomes" id="UP000823892"/>
    </source>
</evidence>
<evidence type="ECO:0000256" key="1">
    <source>
        <dbReference type="HAMAP-Rule" id="MF_01845"/>
    </source>
</evidence>
<dbReference type="HAMAP" id="MF_01845">
    <property type="entry name" value="UPF0597"/>
    <property type="match status" value="1"/>
</dbReference>
<name>A0A9D2TWW4_9FIRM</name>
<comment type="caution">
    <text evidence="3">The sequence shown here is derived from an EMBL/GenBank/DDBJ whole genome shotgun (WGS) entry which is preliminary data.</text>
</comment>
<evidence type="ECO:0000259" key="2">
    <source>
        <dbReference type="Pfam" id="PF03313"/>
    </source>
</evidence>
<dbReference type="PANTHER" id="PTHR30501">
    <property type="entry name" value="UPF0597 PROTEIN YHAM"/>
    <property type="match status" value="1"/>
</dbReference>
<sequence>MREEEFIDILKRELMPALGCTEPIAIAYASAKARAVLGRLPDMVSIKVSSNILKNAMGVGIPGTHMVGLEIAAALGVIGGDSEAILEVLHKITKADIQNAKDYVKDHVKVSLKDTEKKLYIEVEARTSDDSAQVIIEDSHTNITRIQHGAFTIFEKSHCRDIGETGHGNSSISVEEIYHFIENVNAEKLGFLKETISLNWDIAQEGISGEYGLSVGRSIYESQISGGQEYRPNTQEYAAALTAAAADARMAGCKLPVMTVCGSGNQGITATVPVIAVARKEKYSEELLYKAVALSCLITTHVKKYIGKLSPLCGCGMGSSIGVCCALIYMRGGTLEQIKSGIKNMIADVSGIICDGAKSGCALKIATVVSSAFQCAVLALRNSSAGELDGIVSDNVETTIRNLGELGNKGMCNTDKVILNMMVCK</sequence>
<keyword evidence="3" id="KW-0456">Lyase</keyword>
<reference evidence="3" key="2">
    <citation type="submission" date="2021-04" db="EMBL/GenBank/DDBJ databases">
        <authorList>
            <person name="Gilroy R."/>
        </authorList>
    </citation>
    <scope>NUCLEOTIDE SEQUENCE</scope>
    <source>
        <strain evidence="3">ChiBcec6-4105</strain>
    </source>
</reference>
<reference evidence="3" key="1">
    <citation type="journal article" date="2021" name="PeerJ">
        <title>Extensive microbial diversity within the chicken gut microbiome revealed by metagenomics and culture.</title>
        <authorList>
            <person name="Gilroy R."/>
            <person name="Ravi A."/>
            <person name="Getino M."/>
            <person name="Pursley I."/>
            <person name="Horton D.L."/>
            <person name="Alikhan N.F."/>
            <person name="Baker D."/>
            <person name="Gharbi K."/>
            <person name="Hall N."/>
            <person name="Watson M."/>
            <person name="Adriaenssens E.M."/>
            <person name="Foster-Nyarko E."/>
            <person name="Jarju S."/>
            <person name="Secka A."/>
            <person name="Antonio M."/>
            <person name="Oren A."/>
            <person name="Chaudhuri R.R."/>
            <person name="La Ragione R."/>
            <person name="Hildebrand F."/>
            <person name="Pallen M.J."/>
        </authorList>
    </citation>
    <scope>NUCLEOTIDE SEQUENCE</scope>
    <source>
        <strain evidence="3">ChiBcec6-4105</strain>
    </source>
</reference>
<organism evidence="3 4">
    <name type="scientific">Candidatus Blautia avicola</name>
    <dbReference type="NCBI Taxonomy" id="2838483"/>
    <lineage>
        <taxon>Bacteria</taxon>
        <taxon>Bacillati</taxon>
        <taxon>Bacillota</taxon>
        <taxon>Clostridia</taxon>
        <taxon>Lachnospirales</taxon>
        <taxon>Lachnospiraceae</taxon>
        <taxon>Blautia</taxon>
    </lineage>
</organism>
<dbReference type="Proteomes" id="UP000823892">
    <property type="component" value="Unassembled WGS sequence"/>
</dbReference>
<dbReference type="PANTHER" id="PTHR30501:SF2">
    <property type="entry name" value="UPF0597 PROTEIN YHAM"/>
    <property type="match status" value="1"/>
</dbReference>
<dbReference type="InterPro" id="IPR005130">
    <property type="entry name" value="Ser_deHydtase-like_asu"/>
</dbReference>
<dbReference type="Pfam" id="PF03313">
    <property type="entry name" value="SDH_alpha"/>
    <property type="match status" value="1"/>
</dbReference>
<dbReference type="PIRSF" id="PIRSF006054">
    <property type="entry name" value="UCP006054"/>
    <property type="match status" value="1"/>
</dbReference>
<dbReference type="AlphaFoldDB" id="A0A9D2TWW4"/>
<accession>A0A9D2TWW4</accession>
<dbReference type="GO" id="GO:0080146">
    <property type="term" value="F:L-cysteine desulfhydrase activity"/>
    <property type="evidence" value="ECO:0007669"/>
    <property type="project" value="TreeGrafter"/>
</dbReference>
<gene>
    <name evidence="3" type="ORF">H9914_10610</name>
</gene>
<protein>
    <recommendedName>
        <fullName evidence="1">UPF0597 protein H9914_10610</fullName>
    </recommendedName>
</protein>
<dbReference type="EMBL" id="DWUY01000239">
    <property type="protein sequence ID" value="HJD29425.1"/>
    <property type="molecule type" value="Genomic_DNA"/>
</dbReference>
<dbReference type="GO" id="GO:0019450">
    <property type="term" value="P:L-cysteine catabolic process to pyruvate"/>
    <property type="evidence" value="ECO:0007669"/>
    <property type="project" value="TreeGrafter"/>
</dbReference>
<proteinExistence type="inferred from homology"/>
<comment type="similarity">
    <text evidence="1">Belongs to the UPF0597 family.</text>
</comment>
<dbReference type="InterPro" id="IPR021144">
    <property type="entry name" value="UPF0597"/>
</dbReference>